<dbReference type="RefSeq" id="WP_093181944.1">
    <property type="nucleotide sequence ID" value="NZ_FMYH01000002.1"/>
</dbReference>
<accession>A0A1G6JSP8</accession>
<comment type="similarity">
    <text evidence="1">Belongs to the GSP E family.</text>
</comment>
<evidence type="ECO:0000259" key="4">
    <source>
        <dbReference type="PROSITE" id="PS00662"/>
    </source>
</evidence>
<dbReference type="GO" id="GO:0005886">
    <property type="term" value="C:plasma membrane"/>
    <property type="evidence" value="ECO:0007669"/>
    <property type="project" value="TreeGrafter"/>
</dbReference>
<dbReference type="Pfam" id="PF05157">
    <property type="entry name" value="MshEN"/>
    <property type="match status" value="1"/>
</dbReference>
<name>A0A1G6JSP8_9MICO</name>
<dbReference type="STRING" id="1814289.SAMN05216410_1407"/>
<dbReference type="InterPro" id="IPR001482">
    <property type="entry name" value="T2SS/T4SS_dom"/>
</dbReference>
<reference evidence="5 6" key="1">
    <citation type="submission" date="2016-09" db="EMBL/GenBank/DDBJ databases">
        <authorList>
            <person name="Capua I."/>
            <person name="De Benedictis P."/>
            <person name="Joannis T."/>
            <person name="Lombin L.H."/>
            <person name="Cattoli G."/>
        </authorList>
    </citation>
    <scope>NUCLEOTIDE SEQUENCE [LARGE SCALE GENOMIC DNA]</scope>
    <source>
        <strain evidence="5 6">ISLP-3</strain>
    </source>
</reference>
<dbReference type="InterPro" id="IPR037257">
    <property type="entry name" value="T2SS_E_N_sf"/>
</dbReference>
<dbReference type="Gene3D" id="3.30.300.160">
    <property type="entry name" value="Type II secretion system, protein E, N-terminal domain"/>
    <property type="match status" value="1"/>
</dbReference>
<dbReference type="PROSITE" id="PS00662">
    <property type="entry name" value="T2SP_E"/>
    <property type="match status" value="1"/>
</dbReference>
<sequence length="557" mass="60945">MKQLGEILLEEGLVNETQLMAALDEQVIRGTSLGRVLVELGVLTEGQLVSALAAQVGMQFVDLDVFPVDRTAVARLNGSVCRRYTVLPIAFEDGAIVLAMADPGNVLAIDDVRSMTGMQVRPVVATHEDVSRAIDRFVRADDEMDNLTNAFVEEGRLEDVDLSKIGDSVEDDAPIVRYVNLIVTQAITDRASDIHIEPAEHDLRVRYRIDGVLHEMQRSPKSISAGVTSRVKILSDIDIAERRKPQDGRMSVVHNGRKIDLRVATLPTVWGEKIVMRILDNSTASLDLRDLSFGEENYAVYSEAYNKPYGMILVTGPTGSGKSTTLYATLNAVSKPEINVITVEDPVEYRLDGINQVQVNPKAGLTFAGALRSILRSDPDVVLLGEIRDHETAQIAIEAALTGHLVLSTLHTNDAPSAITRLVEMGIEPFLVGSAIDCIVAQRLARKLCGKCKAPYEPDEVELVASRFPWTPGEPKPQLFRAGGCTTCSGTGYRGRLALHEVMRVTEEIERHAVTGSSSAEIMKTAVAQGMRRLRDDGWMKVVQGQTSIEEIMRVVA</sequence>
<dbReference type="Gene3D" id="3.40.50.300">
    <property type="entry name" value="P-loop containing nucleotide triphosphate hydrolases"/>
    <property type="match status" value="1"/>
</dbReference>
<dbReference type="SUPFAM" id="SSF52540">
    <property type="entry name" value="P-loop containing nucleoside triphosphate hydrolases"/>
    <property type="match status" value="1"/>
</dbReference>
<dbReference type="GO" id="GO:0016887">
    <property type="term" value="F:ATP hydrolysis activity"/>
    <property type="evidence" value="ECO:0007669"/>
    <property type="project" value="TreeGrafter"/>
</dbReference>
<dbReference type="InterPro" id="IPR027417">
    <property type="entry name" value="P-loop_NTPase"/>
</dbReference>
<organism evidence="5 6">
    <name type="scientific">Sanguibacter gelidistatuariae</name>
    <dbReference type="NCBI Taxonomy" id="1814289"/>
    <lineage>
        <taxon>Bacteria</taxon>
        <taxon>Bacillati</taxon>
        <taxon>Actinomycetota</taxon>
        <taxon>Actinomycetes</taxon>
        <taxon>Micrococcales</taxon>
        <taxon>Sanguibacteraceae</taxon>
        <taxon>Sanguibacter</taxon>
    </lineage>
</organism>
<dbReference type="FunFam" id="3.40.50.300:FF:000398">
    <property type="entry name" value="Type IV pilus assembly ATPase PilB"/>
    <property type="match status" value="1"/>
</dbReference>
<dbReference type="CDD" id="cd01129">
    <property type="entry name" value="PulE-GspE-like"/>
    <property type="match status" value="1"/>
</dbReference>
<dbReference type="SUPFAM" id="SSF160246">
    <property type="entry name" value="EspE N-terminal domain-like"/>
    <property type="match status" value="1"/>
</dbReference>
<evidence type="ECO:0000256" key="3">
    <source>
        <dbReference type="ARBA" id="ARBA00022840"/>
    </source>
</evidence>
<proteinExistence type="inferred from homology"/>
<dbReference type="Pfam" id="PF00437">
    <property type="entry name" value="T2SSE"/>
    <property type="match status" value="1"/>
</dbReference>
<dbReference type="InterPro" id="IPR003593">
    <property type="entry name" value="AAA+_ATPase"/>
</dbReference>
<dbReference type="PANTHER" id="PTHR30258">
    <property type="entry name" value="TYPE II SECRETION SYSTEM PROTEIN GSPE-RELATED"/>
    <property type="match status" value="1"/>
</dbReference>
<dbReference type="GO" id="GO:0005524">
    <property type="term" value="F:ATP binding"/>
    <property type="evidence" value="ECO:0007669"/>
    <property type="project" value="UniProtKB-KW"/>
</dbReference>
<evidence type="ECO:0000256" key="1">
    <source>
        <dbReference type="ARBA" id="ARBA00006611"/>
    </source>
</evidence>
<dbReference type="SMART" id="SM00382">
    <property type="entry name" value="AAA"/>
    <property type="match status" value="1"/>
</dbReference>
<keyword evidence="2" id="KW-0547">Nucleotide-binding</keyword>
<dbReference type="Gene3D" id="3.30.450.90">
    <property type="match status" value="1"/>
</dbReference>
<evidence type="ECO:0000256" key="2">
    <source>
        <dbReference type="ARBA" id="ARBA00022741"/>
    </source>
</evidence>
<dbReference type="PANTHER" id="PTHR30258:SF1">
    <property type="entry name" value="PROTEIN TRANSPORT PROTEIN HOFB HOMOLOG"/>
    <property type="match status" value="1"/>
</dbReference>
<gene>
    <name evidence="5" type="ORF">SAMN05216410_1407</name>
</gene>
<keyword evidence="6" id="KW-1185">Reference proteome</keyword>
<dbReference type="OrthoDB" id="9805147at2"/>
<dbReference type="EMBL" id="FMYH01000002">
    <property type="protein sequence ID" value="SDC21762.1"/>
    <property type="molecule type" value="Genomic_DNA"/>
</dbReference>
<evidence type="ECO:0000313" key="5">
    <source>
        <dbReference type="EMBL" id="SDC21762.1"/>
    </source>
</evidence>
<dbReference type="InterPro" id="IPR007831">
    <property type="entry name" value="T2SS_GspE_N"/>
</dbReference>
<dbReference type="FunFam" id="3.30.450.90:FF:000001">
    <property type="entry name" value="Type II secretion system ATPase GspE"/>
    <property type="match status" value="1"/>
</dbReference>
<dbReference type="AlphaFoldDB" id="A0A1G6JSP8"/>
<keyword evidence="3" id="KW-0067">ATP-binding</keyword>
<dbReference type="Proteomes" id="UP000199039">
    <property type="component" value="Unassembled WGS sequence"/>
</dbReference>
<feature type="domain" description="Bacterial type II secretion system protein E" evidence="4">
    <location>
        <begin position="375"/>
        <end position="389"/>
    </location>
</feature>
<protein>
    <submittedName>
        <fullName evidence="5">Type IV pilus assembly protein PilB</fullName>
    </submittedName>
</protein>
<evidence type="ECO:0000313" key="6">
    <source>
        <dbReference type="Proteomes" id="UP000199039"/>
    </source>
</evidence>